<gene>
    <name evidence="1" type="ORF">N3K66_003614</name>
</gene>
<dbReference type="EMBL" id="CM047942">
    <property type="protein sequence ID" value="KAI9901797.1"/>
    <property type="molecule type" value="Genomic_DNA"/>
</dbReference>
<organism evidence="1 2">
    <name type="scientific">Trichothecium roseum</name>
    <dbReference type="NCBI Taxonomy" id="47278"/>
    <lineage>
        <taxon>Eukaryota</taxon>
        <taxon>Fungi</taxon>
        <taxon>Dikarya</taxon>
        <taxon>Ascomycota</taxon>
        <taxon>Pezizomycotina</taxon>
        <taxon>Sordariomycetes</taxon>
        <taxon>Hypocreomycetidae</taxon>
        <taxon>Hypocreales</taxon>
        <taxon>Hypocreales incertae sedis</taxon>
        <taxon>Trichothecium</taxon>
    </lineage>
</organism>
<name>A0ACC0V6M2_9HYPO</name>
<sequence>MAAHSTERPAKKQSKWSAEENARVIELRGQGMKWDDISRMIPGRSPISCRLHYQNYLERKTDWSEEEMDKFAQLYERFKQDMWQKIADEMSIPWRAAEAKHWQMGEEDMARRAGVVPFSLQTDTPSSNRRSSPRSQIIHPHSAHPQLQGRATMARDTATPSSHPVYGRDLQPAPTRSAVPPLAPRRDTPSAPSSRHGIPESSEFVYSPAPMLPPMQSNQPQRGTGLLPSISELTTGVTYSQAIGTSPPAIARPPSGGAGGFMPVNSGYSSQEPLPPNKRRASDDQSQWEPNQRRRIG</sequence>
<proteinExistence type="predicted"/>
<keyword evidence="2" id="KW-1185">Reference proteome</keyword>
<evidence type="ECO:0000313" key="1">
    <source>
        <dbReference type="EMBL" id="KAI9901797.1"/>
    </source>
</evidence>
<comment type="caution">
    <text evidence="1">The sequence shown here is derived from an EMBL/GenBank/DDBJ whole genome shotgun (WGS) entry which is preliminary data.</text>
</comment>
<protein>
    <submittedName>
        <fullName evidence="1">Uncharacterized protein</fullName>
    </submittedName>
</protein>
<evidence type="ECO:0000313" key="2">
    <source>
        <dbReference type="Proteomes" id="UP001163324"/>
    </source>
</evidence>
<accession>A0ACC0V6M2</accession>
<reference evidence="1" key="1">
    <citation type="submission" date="2022-10" db="EMBL/GenBank/DDBJ databases">
        <title>Complete Genome of Trichothecium roseum strain YXFP-22015, a Plant Pathogen Isolated from Citrus.</title>
        <authorList>
            <person name="Wang Y."/>
            <person name="Zhu L."/>
        </authorList>
    </citation>
    <scope>NUCLEOTIDE SEQUENCE</scope>
    <source>
        <strain evidence="1">YXFP-22015</strain>
    </source>
</reference>
<dbReference type="Proteomes" id="UP001163324">
    <property type="component" value="Chromosome 3"/>
</dbReference>